<sequence>MVGGVIDVYLYATIVSAWREYNKKDIFLEPTWKAKEKEAEKYMKTRFGGR</sequence>
<accession>A0A0B7AP67</accession>
<protein>
    <submittedName>
        <fullName evidence="1">Uncharacterized protein</fullName>
    </submittedName>
</protein>
<reference evidence="1" key="1">
    <citation type="submission" date="2014-12" db="EMBL/GenBank/DDBJ databases">
        <title>Insight into the proteome of Arion vulgaris.</title>
        <authorList>
            <person name="Aradska J."/>
            <person name="Bulat T."/>
            <person name="Smidak R."/>
            <person name="Sarate P."/>
            <person name="Gangsoo J."/>
            <person name="Sialana F."/>
            <person name="Bilban M."/>
            <person name="Lubec G."/>
        </authorList>
    </citation>
    <scope>NUCLEOTIDE SEQUENCE</scope>
    <source>
        <tissue evidence="1">Skin</tissue>
    </source>
</reference>
<dbReference type="EMBL" id="HACG01035768">
    <property type="protein sequence ID" value="CEK82633.1"/>
    <property type="molecule type" value="Transcribed_RNA"/>
</dbReference>
<evidence type="ECO:0000313" key="1">
    <source>
        <dbReference type="EMBL" id="CEK82633.1"/>
    </source>
</evidence>
<organism evidence="1">
    <name type="scientific">Arion vulgaris</name>
    <dbReference type="NCBI Taxonomy" id="1028688"/>
    <lineage>
        <taxon>Eukaryota</taxon>
        <taxon>Metazoa</taxon>
        <taxon>Spiralia</taxon>
        <taxon>Lophotrochozoa</taxon>
        <taxon>Mollusca</taxon>
        <taxon>Gastropoda</taxon>
        <taxon>Heterobranchia</taxon>
        <taxon>Euthyneura</taxon>
        <taxon>Panpulmonata</taxon>
        <taxon>Eupulmonata</taxon>
        <taxon>Stylommatophora</taxon>
        <taxon>Helicina</taxon>
        <taxon>Arionoidea</taxon>
        <taxon>Arionidae</taxon>
        <taxon>Arion</taxon>
    </lineage>
</organism>
<name>A0A0B7AP67_9EUPU</name>
<feature type="non-terminal residue" evidence="1">
    <location>
        <position position="50"/>
    </location>
</feature>
<proteinExistence type="predicted"/>
<gene>
    <name evidence="1" type="primary">ORF132635</name>
</gene>
<dbReference type="AlphaFoldDB" id="A0A0B7AP67"/>